<keyword evidence="3" id="KW-1185">Reference proteome</keyword>
<dbReference type="EMBL" id="CADEAL010000296">
    <property type="protein sequence ID" value="CAB1417982.1"/>
    <property type="molecule type" value="Genomic_DNA"/>
</dbReference>
<feature type="region of interest" description="Disordered" evidence="1">
    <location>
        <begin position="1"/>
        <end position="31"/>
    </location>
</feature>
<feature type="compositionally biased region" description="Basic and acidic residues" evidence="1">
    <location>
        <begin position="219"/>
        <end position="256"/>
    </location>
</feature>
<gene>
    <name evidence="2" type="ORF">PLEPLA_LOCUS5804</name>
</gene>
<dbReference type="Proteomes" id="UP001153269">
    <property type="component" value="Unassembled WGS sequence"/>
</dbReference>
<organism evidence="2 3">
    <name type="scientific">Pleuronectes platessa</name>
    <name type="common">European plaice</name>
    <dbReference type="NCBI Taxonomy" id="8262"/>
    <lineage>
        <taxon>Eukaryota</taxon>
        <taxon>Metazoa</taxon>
        <taxon>Chordata</taxon>
        <taxon>Craniata</taxon>
        <taxon>Vertebrata</taxon>
        <taxon>Euteleostomi</taxon>
        <taxon>Actinopterygii</taxon>
        <taxon>Neopterygii</taxon>
        <taxon>Teleostei</taxon>
        <taxon>Neoteleostei</taxon>
        <taxon>Acanthomorphata</taxon>
        <taxon>Carangaria</taxon>
        <taxon>Pleuronectiformes</taxon>
        <taxon>Pleuronectoidei</taxon>
        <taxon>Pleuronectidae</taxon>
        <taxon>Pleuronectes</taxon>
    </lineage>
</organism>
<accession>A0A9N7TS68</accession>
<feature type="compositionally biased region" description="Basic and acidic residues" evidence="1">
    <location>
        <begin position="264"/>
        <end position="293"/>
    </location>
</feature>
<proteinExistence type="predicted"/>
<evidence type="ECO:0000256" key="1">
    <source>
        <dbReference type="SAM" id="MobiDB-lite"/>
    </source>
</evidence>
<reference evidence="2" key="1">
    <citation type="submission" date="2020-03" db="EMBL/GenBank/DDBJ databases">
        <authorList>
            <person name="Weist P."/>
        </authorList>
    </citation>
    <scope>NUCLEOTIDE SEQUENCE</scope>
</reference>
<comment type="caution">
    <text evidence="2">The sequence shown here is derived from an EMBL/GenBank/DDBJ whole genome shotgun (WGS) entry which is preliminary data.</text>
</comment>
<protein>
    <submittedName>
        <fullName evidence="2">Uncharacterized protein</fullName>
    </submittedName>
</protein>
<feature type="compositionally biased region" description="Basic and acidic residues" evidence="1">
    <location>
        <begin position="89"/>
        <end position="105"/>
    </location>
</feature>
<dbReference type="AlphaFoldDB" id="A0A9N7TS68"/>
<name>A0A9N7TS68_PLEPL</name>
<evidence type="ECO:0000313" key="2">
    <source>
        <dbReference type="EMBL" id="CAB1417982.1"/>
    </source>
</evidence>
<sequence>MHANTHTYTSCQRPHLAASREKKKKTGVERDDMGEDFRKQLLSVFCWKRVRLESCQGAATEWLHPSDTDCVWSSYLLPPERTAGHTVGIKHESRTKESTGGREAEDPSTPLLHTFIPSSLSLHHSERRREASALTLQSSARWAAALPPVRTRELRETRAAEAFRLHPQTRPWGLRNHPPPHFETTQRLEIESGMRRRIDGCDAGFGVLLEDGTGEDTGGQERRTGEERSQERTEEDRRGEESGEERRGQERSQERRGVRRGQKRTGEERSQERRGQDRSQDRIVEESTLEDRG</sequence>
<evidence type="ECO:0000313" key="3">
    <source>
        <dbReference type="Proteomes" id="UP001153269"/>
    </source>
</evidence>
<feature type="region of interest" description="Disordered" evidence="1">
    <location>
        <begin position="206"/>
        <end position="293"/>
    </location>
</feature>
<feature type="region of interest" description="Disordered" evidence="1">
    <location>
        <begin position="83"/>
        <end position="111"/>
    </location>
</feature>
<feature type="compositionally biased region" description="Polar residues" evidence="1">
    <location>
        <begin position="1"/>
        <end position="12"/>
    </location>
</feature>